<dbReference type="Gene3D" id="6.10.140.2220">
    <property type="match status" value="1"/>
</dbReference>
<evidence type="ECO:0000256" key="1">
    <source>
        <dbReference type="ARBA" id="ARBA00022723"/>
    </source>
</evidence>
<proteinExistence type="predicted"/>
<feature type="compositionally biased region" description="Basic residues" evidence="5">
    <location>
        <begin position="483"/>
        <end position="506"/>
    </location>
</feature>
<dbReference type="SUPFAM" id="SSF144232">
    <property type="entry name" value="HIT/MYND zinc finger-like"/>
    <property type="match status" value="1"/>
</dbReference>
<organism evidence="7">
    <name type="scientific">Skeletonema marinoi</name>
    <dbReference type="NCBI Taxonomy" id="267567"/>
    <lineage>
        <taxon>Eukaryota</taxon>
        <taxon>Sar</taxon>
        <taxon>Stramenopiles</taxon>
        <taxon>Ochrophyta</taxon>
        <taxon>Bacillariophyta</taxon>
        <taxon>Coscinodiscophyceae</taxon>
        <taxon>Thalassiosirophycidae</taxon>
        <taxon>Thalassiosirales</taxon>
        <taxon>Skeletonemataceae</taxon>
        <taxon>Skeletonema</taxon>
        <taxon>Skeletonema marinoi-dohrnii complex</taxon>
    </lineage>
</organism>
<dbReference type="PROSITE" id="PS50865">
    <property type="entry name" value="ZF_MYND_2"/>
    <property type="match status" value="1"/>
</dbReference>
<feature type="region of interest" description="Disordered" evidence="5">
    <location>
        <begin position="477"/>
        <end position="506"/>
    </location>
</feature>
<dbReference type="EMBL" id="HBGZ01026560">
    <property type="protein sequence ID" value="CAD9622743.1"/>
    <property type="molecule type" value="Transcribed_RNA"/>
</dbReference>
<evidence type="ECO:0000313" key="7">
    <source>
        <dbReference type="EMBL" id="CAD9622743.1"/>
    </source>
</evidence>
<dbReference type="GO" id="GO:0008270">
    <property type="term" value="F:zinc ion binding"/>
    <property type="evidence" value="ECO:0007669"/>
    <property type="project" value="UniProtKB-KW"/>
</dbReference>
<keyword evidence="2 4" id="KW-0863">Zinc-finger</keyword>
<evidence type="ECO:0000256" key="4">
    <source>
        <dbReference type="PROSITE-ProRule" id="PRU00134"/>
    </source>
</evidence>
<dbReference type="AlphaFoldDB" id="A0A7S2PVV3"/>
<name>A0A7S2PVV3_9STRA</name>
<dbReference type="InterPro" id="IPR002893">
    <property type="entry name" value="Znf_MYND"/>
</dbReference>
<gene>
    <name evidence="7" type="ORF">SMAR0320_LOCUS18863</name>
</gene>
<evidence type="ECO:0000259" key="6">
    <source>
        <dbReference type="PROSITE" id="PS50865"/>
    </source>
</evidence>
<evidence type="ECO:0000256" key="5">
    <source>
        <dbReference type="SAM" id="MobiDB-lite"/>
    </source>
</evidence>
<sequence length="506" mass="57056">MEALIGPQPGKIAAQTVRRVLDLAFDEGHPDPRHSEHWWDWRDWPFDGRQWSYDGSVNRYKLDKKIHAEWKRRQNFPPNSGMEGSELRVERKLEGGMLWGEKKFPNGRTSLRSSRSICHENPNKLRDHLFMEACDLKKRSSYDASIMPNKPMTNLPRDDKFKHDYNEEYYGADISGEIITHDVLGFKFFGCTGSFATRGEQDDEDNSIPSLLIAATVVYETSPGVLKNVLVIAETPIKSAMTGFADLCHDRIAGFVISDEGILDDEGNTEPPSSAVTVTYVESCQYDLDTLDHDEKDAVLEDRALTVHRLLKNCPGVDTHNMLLEVSSPRDLPAVKPDAGFMPPERMVTFSMTVHRADPRWPLVKPNSVCVECGTDPTTSGGKLLHCSKCGVRKFCSGGCMAKSWNSDTWSHKVECKSWCKIQQSQVGTSMESMFKQCVEESSVPIEDDKVDATLSLLQETLGEATLNETYESVEEMRDGLRQRAKQNRKAKRDGKKGKKKGKKKK</sequence>
<reference evidence="7" key="1">
    <citation type="submission" date="2021-01" db="EMBL/GenBank/DDBJ databases">
        <authorList>
            <person name="Corre E."/>
            <person name="Pelletier E."/>
            <person name="Niang G."/>
            <person name="Scheremetjew M."/>
            <person name="Finn R."/>
            <person name="Kale V."/>
            <person name="Holt S."/>
            <person name="Cochrane G."/>
            <person name="Meng A."/>
            <person name="Brown T."/>
            <person name="Cohen L."/>
        </authorList>
    </citation>
    <scope>NUCLEOTIDE SEQUENCE</scope>
    <source>
        <strain evidence="7">SM1012Den-03</strain>
    </source>
</reference>
<keyword evidence="3" id="KW-0862">Zinc</keyword>
<evidence type="ECO:0000256" key="2">
    <source>
        <dbReference type="ARBA" id="ARBA00022771"/>
    </source>
</evidence>
<dbReference type="Gene3D" id="1.10.220.160">
    <property type="match status" value="1"/>
</dbReference>
<protein>
    <recommendedName>
        <fullName evidence="6">MYND-type domain-containing protein</fullName>
    </recommendedName>
</protein>
<evidence type="ECO:0000256" key="3">
    <source>
        <dbReference type="ARBA" id="ARBA00022833"/>
    </source>
</evidence>
<keyword evidence="1" id="KW-0479">Metal-binding</keyword>
<feature type="domain" description="MYND-type" evidence="6">
    <location>
        <begin position="370"/>
        <end position="416"/>
    </location>
</feature>
<accession>A0A7S2PVV3</accession>